<keyword evidence="1" id="KW-0472">Membrane</keyword>
<organism evidence="2 3">
    <name type="scientific">Maledivibacter halophilus</name>
    <dbReference type="NCBI Taxonomy" id="36842"/>
    <lineage>
        <taxon>Bacteria</taxon>
        <taxon>Bacillati</taxon>
        <taxon>Bacillota</taxon>
        <taxon>Clostridia</taxon>
        <taxon>Peptostreptococcales</taxon>
        <taxon>Caminicellaceae</taxon>
        <taxon>Maledivibacter</taxon>
    </lineage>
</organism>
<dbReference type="RefSeq" id="WP_079495393.1">
    <property type="nucleotide sequence ID" value="NZ_FUZT01000017.1"/>
</dbReference>
<protein>
    <recommendedName>
        <fullName evidence="4">ABC-2 type transport system permease protein</fullName>
    </recommendedName>
</protein>
<feature type="transmembrane region" description="Helical" evidence="1">
    <location>
        <begin position="20"/>
        <end position="40"/>
    </location>
</feature>
<feature type="transmembrane region" description="Helical" evidence="1">
    <location>
        <begin position="60"/>
        <end position="78"/>
    </location>
</feature>
<dbReference type="STRING" id="36842.SAMN02194393_04847"/>
<dbReference type="EMBL" id="FUZT01000017">
    <property type="protein sequence ID" value="SKC88278.1"/>
    <property type="molecule type" value="Genomic_DNA"/>
</dbReference>
<proteinExistence type="predicted"/>
<evidence type="ECO:0000256" key="1">
    <source>
        <dbReference type="SAM" id="Phobius"/>
    </source>
</evidence>
<reference evidence="2 3" key="1">
    <citation type="submission" date="2017-02" db="EMBL/GenBank/DDBJ databases">
        <authorList>
            <person name="Peterson S.W."/>
        </authorList>
    </citation>
    <scope>NUCLEOTIDE SEQUENCE [LARGE SCALE GENOMIC DNA]</scope>
    <source>
        <strain evidence="2 3">M1</strain>
    </source>
</reference>
<keyword evidence="1" id="KW-1133">Transmembrane helix</keyword>
<feature type="transmembrane region" description="Helical" evidence="1">
    <location>
        <begin position="137"/>
        <end position="159"/>
    </location>
</feature>
<feature type="transmembrane region" description="Helical" evidence="1">
    <location>
        <begin position="166"/>
        <end position="187"/>
    </location>
</feature>
<keyword evidence="3" id="KW-1185">Reference proteome</keyword>
<evidence type="ECO:0000313" key="2">
    <source>
        <dbReference type="EMBL" id="SKC88278.1"/>
    </source>
</evidence>
<accession>A0A1T5MK27</accession>
<gene>
    <name evidence="2" type="ORF">SAMN02194393_04847</name>
</gene>
<feature type="transmembrane region" description="Helical" evidence="1">
    <location>
        <begin position="220"/>
        <end position="238"/>
    </location>
</feature>
<dbReference type="OrthoDB" id="1708260at2"/>
<evidence type="ECO:0000313" key="3">
    <source>
        <dbReference type="Proteomes" id="UP000190285"/>
    </source>
</evidence>
<sequence>MNNLSLIKHEIKRLVFNKKYFYMSLILILSTSDKLLRLVIHGEYGTAPFSKWSYSNFTTLISPLLITILILLSTNVFSEKEIKARKIIYSTPITQTKYYTIKAASIFIAYLTTLFIPIIISFIYYGVLFKFYNYASFIKPIIYFLIPSFILFLGLCMIVGKMSLKLLYALIPFAFLNGLNFKFPVWIDLYGNNFLLNYGYTVWKDNTTGIVPYNIPMDFMISRAIFVLFGIILFVITCKKSETI</sequence>
<evidence type="ECO:0008006" key="4">
    <source>
        <dbReference type="Google" id="ProtNLM"/>
    </source>
</evidence>
<dbReference type="Proteomes" id="UP000190285">
    <property type="component" value="Unassembled WGS sequence"/>
</dbReference>
<keyword evidence="1" id="KW-0812">Transmembrane</keyword>
<feature type="transmembrane region" description="Helical" evidence="1">
    <location>
        <begin position="99"/>
        <end position="125"/>
    </location>
</feature>
<dbReference type="AlphaFoldDB" id="A0A1T5MK27"/>
<name>A0A1T5MK27_9FIRM</name>